<keyword evidence="7 10" id="KW-0067">ATP-binding</keyword>
<dbReference type="EC" id="2.7.7.85" evidence="10"/>
<dbReference type="HAMAP" id="MF_01499">
    <property type="entry name" value="DacA"/>
    <property type="match status" value="1"/>
</dbReference>
<accession>A0A8J3FAQ5</accession>
<comment type="caution">
    <text evidence="12">The sequence shown here is derived from an EMBL/GenBank/DDBJ whole genome shotgun (WGS) entry which is preliminary data.</text>
</comment>
<feature type="transmembrane region" description="Helical" evidence="10">
    <location>
        <begin position="37"/>
        <end position="56"/>
    </location>
</feature>
<dbReference type="AlphaFoldDB" id="A0A8J3FAQ5"/>
<dbReference type="InterPro" id="IPR014046">
    <property type="entry name" value="C-di-AMP_synthase"/>
</dbReference>
<keyword evidence="8 10" id="KW-1133">Transmembrane helix</keyword>
<sequence length="274" mass="30873">MINWGRITGSLSDVVDILLVAYVLYKLILFLRGTRAIQLLKGFLIIVGVWVLSTYFELRTLQWLMSQAFTYGVLAILIIFQPELRRALEQLGRGWLFTRTLQTPQETARRMVAEVIKAVTYMAKRRIGALIVISRSTGLEDVVETGTPIGGRVSAELLINLFTPNTPLHDGAVVIQGETILAAGCYLPLSENPYIGKELGTRHRAALGISETTDVLSVVVSEETGRISLAMNGEMWRDVSEETLRAMLEQHLVPPPRPERYGYRLWPWKERRHG</sequence>
<evidence type="ECO:0000256" key="2">
    <source>
        <dbReference type="ARBA" id="ARBA00022475"/>
    </source>
</evidence>
<evidence type="ECO:0000256" key="5">
    <source>
        <dbReference type="ARBA" id="ARBA00022695"/>
    </source>
</evidence>
<evidence type="ECO:0000313" key="13">
    <source>
        <dbReference type="Proteomes" id="UP000637720"/>
    </source>
</evidence>
<evidence type="ECO:0000256" key="9">
    <source>
        <dbReference type="ARBA" id="ARBA00023136"/>
    </source>
</evidence>
<dbReference type="PANTHER" id="PTHR34185">
    <property type="entry name" value="DIADENYLATE CYCLASE"/>
    <property type="match status" value="1"/>
</dbReference>
<dbReference type="EMBL" id="BMOF01000015">
    <property type="protein sequence ID" value="GGJ98093.1"/>
    <property type="molecule type" value="Genomic_DNA"/>
</dbReference>
<dbReference type="Pfam" id="PF02457">
    <property type="entry name" value="DAC"/>
    <property type="match status" value="1"/>
</dbReference>
<protein>
    <recommendedName>
        <fullName evidence="10">Diadenylate cyclase</fullName>
        <shortName evidence="10">DAC</shortName>
        <ecNumber evidence="10">2.7.7.85</ecNumber>
    </recommendedName>
    <alternativeName>
        <fullName evidence="10">Cyclic-di-AMP synthase</fullName>
        <shortName evidence="10">c-di-AMP synthase</shortName>
    </alternativeName>
</protein>
<reference evidence="12" key="2">
    <citation type="submission" date="2020-09" db="EMBL/GenBank/DDBJ databases">
        <authorList>
            <person name="Sun Q."/>
            <person name="Ohkuma M."/>
        </authorList>
    </citation>
    <scope>NUCLEOTIDE SEQUENCE</scope>
    <source>
        <strain evidence="12">JCM 14719</strain>
    </source>
</reference>
<keyword evidence="4 10" id="KW-0812">Transmembrane</keyword>
<dbReference type="NCBIfam" id="TIGR00159">
    <property type="entry name" value="diadenylate cyclase CdaA"/>
    <property type="match status" value="1"/>
</dbReference>
<proteinExistence type="inferred from homology"/>
<dbReference type="FunFam" id="3.40.1700.10:FF:000002">
    <property type="entry name" value="Diadenylate cyclase"/>
    <property type="match status" value="1"/>
</dbReference>
<dbReference type="GO" id="GO:0005524">
    <property type="term" value="F:ATP binding"/>
    <property type="evidence" value="ECO:0007669"/>
    <property type="project" value="UniProtKB-UniRule"/>
</dbReference>
<feature type="domain" description="DAC" evidence="11">
    <location>
        <begin position="81"/>
        <end position="241"/>
    </location>
</feature>
<dbReference type="Pfam" id="PF19293">
    <property type="entry name" value="CdaA_N"/>
    <property type="match status" value="1"/>
</dbReference>
<keyword evidence="9 10" id="KW-0472">Membrane</keyword>
<keyword evidence="5 10" id="KW-0548">Nucleotidyltransferase</keyword>
<dbReference type="PIRSF" id="PIRSF004793">
    <property type="entry name" value="UCP004793"/>
    <property type="match status" value="1"/>
</dbReference>
<dbReference type="InterPro" id="IPR036888">
    <property type="entry name" value="DNA_integrity_DisA_N_sf"/>
</dbReference>
<comment type="similarity">
    <text evidence="10">Belongs to the adenylate cyclase family. DacA/CdaA subfamily.</text>
</comment>
<evidence type="ECO:0000256" key="7">
    <source>
        <dbReference type="ARBA" id="ARBA00022840"/>
    </source>
</evidence>
<evidence type="ECO:0000256" key="1">
    <source>
        <dbReference type="ARBA" id="ARBA00000877"/>
    </source>
</evidence>
<dbReference type="GO" id="GO:0006171">
    <property type="term" value="P:cAMP biosynthetic process"/>
    <property type="evidence" value="ECO:0007669"/>
    <property type="project" value="InterPro"/>
</dbReference>
<dbReference type="InterPro" id="IPR050338">
    <property type="entry name" value="DisA"/>
</dbReference>
<keyword evidence="3 10" id="KW-0808">Transferase</keyword>
<comment type="subunit">
    <text evidence="10">Probably a homodimer.</text>
</comment>
<gene>
    <name evidence="12" type="primary">cdaA</name>
    <name evidence="10" type="synonym">dacA</name>
    <name evidence="12" type="ORF">GCM10007043_10030</name>
</gene>
<dbReference type="InterPro" id="IPR045585">
    <property type="entry name" value="CdaA_N"/>
</dbReference>
<evidence type="ECO:0000256" key="8">
    <source>
        <dbReference type="ARBA" id="ARBA00022989"/>
    </source>
</evidence>
<comment type="caution">
    <text evidence="10">Lacks conserved residue(s) required for the propagation of feature annotation.</text>
</comment>
<dbReference type="Gene3D" id="3.40.1700.10">
    <property type="entry name" value="DNA integrity scanning protein, DisA, N-terminal domain"/>
    <property type="match status" value="1"/>
</dbReference>
<dbReference type="Proteomes" id="UP000637720">
    <property type="component" value="Unassembled WGS sequence"/>
</dbReference>
<dbReference type="InterPro" id="IPR003390">
    <property type="entry name" value="DNA_integrity_scan_DisA_N"/>
</dbReference>
<dbReference type="InterPro" id="IPR034701">
    <property type="entry name" value="CdaA"/>
</dbReference>
<feature type="transmembrane region" description="Helical" evidence="10">
    <location>
        <begin position="6"/>
        <end position="25"/>
    </location>
</feature>
<dbReference type="GO" id="GO:0004016">
    <property type="term" value="F:adenylate cyclase activity"/>
    <property type="evidence" value="ECO:0007669"/>
    <property type="project" value="UniProtKB-UniRule"/>
</dbReference>
<evidence type="ECO:0000256" key="6">
    <source>
        <dbReference type="ARBA" id="ARBA00022741"/>
    </source>
</evidence>
<organism evidence="12 13">
    <name type="scientific">Calditerricola satsumensis</name>
    <dbReference type="NCBI Taxonomy" id="373054"/>
    <lineage>
        <taxon>Bacteria</taxon>
        <taxon>Bacillati</taxon>
        <taxon>Bacillota</taxon>
        <taxon>Bacilli</taxon>
        <taxon>Bacillales</taxon>
        <taxon>Bacillaceae</taxon>
        <taxon>Calditerricola</taxon>
    </lineage>
</organism>
<evidence type="ECO:0000259" key="11">
    <source>
        <dbReference type="PROSITE" id="PS51794"/>
    </source>
</evidence>
<comment type="catalytic activity">
    <reaction evidence="1 10">
        <text>2 ATP = 3',3'-c-di-AMP + 2 diphosphate</text>
        <dbReference type="Rhea" id="RHEA:35655"/>
        <dbReference type="ChEBI" id="CHEBI:30616"/>
        <dbReference type="ChEBI" id="CHEBI:33019"/>
        <dbReference type="ChEBI" id="CHEBI:71500"/>
        <dbReference type="EC" id="2.7.7.85"/>
    </reaction>
</comment>
<feature type="transmembrane region" description="Helical" evidence="10">
    <location>
        <begin position="62"/>
        <end position="80"/>
    </location>
</feature>
<evidence type="ECO:0000256" key="10">
    <source>
        <dbReference type="HAMAP-Rule" id="MF_01499"/>
    </source>
</evidence>
<keyword evidence="2 10" id="KW-1003">Cell membrane</keyword>
<evidence type="ECO:0000256" key="3">
    <source>
        <dbReference type="ARBA" id="ARBA00022679"/>
    </source>
</evidence>
<evidence type="ECO:0000256" key="4">
    <source>
        <dbReference type="ARBA" id="ARBA00022692"/>
    </source>
</evidence>
<name>A0A8J3FAQ5_9BACI</name>
<comment type="function">
    <text evidence="10">Catalyzes the condensation of 2 ATP molecules into cyclic di-AMP (c-di-AMP), a second messenger used to regulate differing processes in different bacteria.</text>
</comment>
<dbReference type="PANTHER" id="PTHR34185:SF1">
    <property type="entry name" value="DIADENYLATE CYCLASE"/>
    <property type="match status" value="1"/>
</dbReference>
<evidence type="ECO:0000313" key="12">
    <source>
        <dbReference type="EMBL" id="GGJ98093.1"/>
    </source>
</evidence>
<reference evidence="12" key="1">
    <citation type="journal article" date="2014" name="Int. J. Syst. Evol. Microbiol.">
        <title>Complete genome sequence of Corynebacterium casei LMG S-19264T (=DSM 44701T), isolated from a smear-ripened cheese.</title>
        <authorList>
            <consortium name="US DOE Joint Genome Institute (JGI-PGF)"/>
            <person name="Walter F."/>
            <person name="Albersmeier A."/>
            <person name="Kalinowski J."/>
            <person name="Ruckert C."/>
        </authorList>
    </citation>
    <scope>NUCLEOTIDE SEQUENCE</scope>
    <source>
        <strain evidence="12">JCM 14719</strain>
    </source>
</reference>
<dbReference type="SUPFAM" id="SSF143597">
    <property type="entry name" value="YojJ-like"/>
    <property type="match status" value="1"/>
</dbReference>
<keyword evidence="13" id="KW-1185">Reference proteome</keyword>
<dbReference type="GO" id="GO:0106408">
    <property type="term" value="F:diadenylate cyclase activity"/>
    <property type="evidence" value="ECO:0007669"/>
    <property type="project" value="UniProtKB-EC"/>
</dbReference>
<dbReference type="PROSITE" id="PS51794">
    <property type="entry name" value="DAC"/>
    <property type="match status" value="1"/>
</dbReference>
<keyword evidence="6 10" id="KW-0547">Nucleotide-binding</keyword>